<dbReference type="AlphaFoldDB" id="A0A427AS26"/>
<evidence type="ECO:0000313" key="2">
    <source>
        <dbReference type="Proteomes" id="UP000287651"/>
    </source>
</evidence>
<evidence type="ECO:0000313" key="1">
    <source>
        <dbReference type="EMBL" id="RRT78993.1"/>
    </source>
</evidence>
<organism evidence="1 2">
    <name type="scientific">Ensete ventricosum</name>
    <name type="common">Abyssinian banana</name>
    <name type="synonym">Musa ensete</name>
    <dbReference type="NCBI Taxonomy" id="4639"/>
    <lineage>
        <taxon>Eukaryota</taxon>
        <taxon>Viridiplantae</taxon>
        <taxon>Streptophyta</taxon>
        <taxon>Embryophyta</taxon>
        <taxon>Tracheophyta</taxon>
        <taxon>Spermatophyta</taxon>
        <taxon>Magnoliopsida</taxon>
        <taxon>Liliopsida</taxon>
        <taxon>Zingiberales</taxon>
        <taxon>Musaceae</taxon>
        <taxon>Ensete</taxon>
    </lineage>
</organism>
<accession>A0A427AS26</accession>
<gene>
    <name evidence="1" type="ORF">B296_00024133</name>
</gene>
<name>A0A427AS26_ENSVE</name>
<reference evidence="1 2" key="1">
    <citation type="journal article" date="2014" name="Agronomy (Basel)">
        <title>A Draft Genome Sequence for Ensete ventricosum, the Drought-Tolerant Tree Against Hunger.</title>
        <authorList>
            <person name="Harrison J."/>
            <person name="Moore K.A."/>
            <person name="Paszkiewicz K."/>
            <person name="Jones T."/>
            <person name="Grant M."/>
            <person name="Ambacheew D."/>
            <person name="Muzemil S."/>
            <person name="Studholme D.J."/>
        </authorList>
    </citation>
    <scope>NUCLEOTIDE SEQUENCE [LARGE SCALE GENOMIC DNA]</scope>
</reference>
<comment type="caution">
    <text evidence="1">The sequence shown here is derived from an EMBL/GenBank/DDBJ whole genome shotgun (WGS) entry which is preliminary data.</text>
</comment>
<dbReference type="Proteomes" id="UP000287651">
    <property type="component" value="Unassembled WGS sequence"/>
</dbReference>
<proteinExistence type="predicted"/>
<dbReference type="EMBL" id="AMZH03001527">
    <property type="protein sequence ID" value="RRT78993.1"/>
    <property type="molecule type" value="Genomic_DNA"/>
</dbReference>
<protein>
    <submittedName>
        <fullName evidence="1">Uncharacterized protein</fullName>
    </submittedName>
</protein>
<sequence length="63" mass="6844">MEVALSTLSSQNLLIQRSISYNIPIVMIFCAPETSINTSSEVSSKNQDGDSKENIASRVALKL</sequence>